<dbReference type="EMBL" id="JBBPBN010000040">
    <property type="protein sequence ID" value="KAK8999065.1"/>
    <property type="molecule type" value="Genomic_DNA"/>
</dbReference>
<organism evidence="1 2">
    <name type="scientific">Hibiscus sabdariffa</name>
    <name type="common">roselle</name>
    <dbReference type="NCBI Taxonomy" id="183260"/>
    <lineage>
        <taxon>Eukaryota</taxon>
        <taxon>Viridiplantae</taxon>
        <taxon>Streptophyta</taxon>
        <taxon>Embryophyta</taxon>
        <taxon>Tracheophyta</taxon>
        <taxon>Spermatophyta</taxon>
        <taxon>Magnoliopsida</taxon>
        <taxon>eudicotyledons</taxon>
        <taxon>Gunneridae</taxon>
        <taxon>Pentapetalae</taxon>
        <taxon>rosids</taxon>
        <taxon>malvids</taxon>
        <taxon>Malvales</taxon>
        <taxon>Malvaceae</taxon>
        <taxon>Malvoideae</taxon>
        <taxon>Hibiscus</taxon>
    </lineage>
</organism>
<evidence type="ECO:0000313" key="2">
    <source>
        <dbReference type="Proteomes" id="UP001396334"/>
    </source>
</evidence>
<reference evidence="1 2" key="1">
    <citation type="journal article" date="2024" name="G3 (Bethesda)">
        <title>Genome assembly of Hibiscus sabdariffa L. provides insights into metabolisms of medicinal natural products.</title>
        <authorList>
            <person name="Kim T."/>
        </authorList>
    </citation>
    <scope>NUCLEOTIDE SEQUENCE [LARGE SCALE GENOMIC DNA]</scope>
    <source>
        <strain evidence="1">TK-2024</strain>
        <tissue evidence="1">Old leaves</tissue>
    </source>
</reference>
<name>A0ABR2QEE5_9ROSI</name>
<protein>
    <recommendedName>
        <fullName evidence="3">DUF397 domain-containing protein</fullName>
    </recommendedName>
</protein>
<evidence type="ECO:0008006" key="3">
    <source>
        <dbReference type="Google" id="ProtNLM"/>
    </source>
</evidence>
<keyword evidence="2" id="KW-1185">Reference proteome</keyword>
<proteinExistence type="predicted"/>
<accession>A0ABR2QEE5</accession>
<gene>
    <name evidence="1" type="ORF">V6N11_070243</name>
</gene>
<evidence type="ECO:0000313" key="1">
    <source>
        <dbReference type="EMBL" id="KAK8999065.1"/>
    </source>
</evidence>
<dbReference type="Proteomes" id="UP001396334">
    <property type="component" value="Unassembled WGS sequence"/>
</dbReference>
<comment type="caution">
    <text evidence="1">The sequence shown here is derived from an EMBL/GenBank/DDBJ whole genome shotgun (WGS) entry which is preliminary data.</text>
</comment>
<sequence length="81" mass="9207">MSFTRRRLHMGVHSRGGRCMEASLHLRARDSTSRVHRDLGAPTPHRMAKVFRLPTSWAKVIGESTCWADPSSELSRPVSHR</sequence>